<dbReference type="Gene3D" id="1.50.10.20">
    <property type="match status" value="1"/>
</dbReference>
<dbReference type="STRING" id="1265861.BCAMP_11910"/>
<dbReference type="PATRIC" id="fig|1265861.3.peg.2337"/>
<comment type="caution">
    <text evidence="1">The sequence shown here is derived from an EMBL/GenBank/DDBJ whole genome shotgun (WGS) entry which is preliminary data.</text>
</comment>
<dbReference type="Proteomes" id="UP000019243">
    <property type="component" value="Unassembled WGS sequence"/>
</dbReference>
<dbReference type="InterPro" id="IPR008928">
    <property type="entry name" value="6-hairpin_glycosidase_sf"/>
</dbReference>
<sequence>MKTKDILIKAQQSLTYLMTAIVFKDVNTAYVVDKENNNEIKLGSNATAILAMTKYAEVSGDKSYNDTAEKLANGIIAMRNDETGHYNHVLHYPDFTIKDKFRIIYYEGEAVFALLRLYQLDGNKKWLDEVVSYFEIFIAEEYWKEHDHWLSYAVNELTDYLSEDKYYQFGLKNCADKLSFIYHRETTFATFLELTMAAYKMIDKIKQADKAYLLNDFDEELLRKTIDKRAEFQRVGFMYPEVAMYFKQPALVLNGFFIRHQSLRVRIDDVEHNLSGYIQYLTYRLGESMT</sequence>
<dbReference type="GO" id="GO:0005975">
    <property type="term" value="P:carbohydrate metabolic process"/>
    <property type="evidence" value="ECO:0007669"/>
    <property type="project" value="InterPro"/>
</dbReference>
<reference evidence="1 2" key="1">
    <citation type="submission" date="2012-12" db="EMBL/GenBank/DDBJ databases">
        <title>Novel taxa of Listeriaceae from agricultural environments in the United States.</title>
        <authorList>
            <person name="den Bakker H.C."/>
            <person name="Allred A."/>
            <person name="Warchocki S."/>
            <person name="Wright E.M."/>
            <person name="Burrell A."/>
            <person name="Nightingale K.K."/>
            <person name="Kephart D."/>
            <person name="Wiedmann M."/>
        </authorList>
    </citation>
    <scope>NUCLEOTIDE SEQUENCE [LARGE SCALE GENOMIC DNA]</scope>
    <source>
        <strain evidence="1 2">FSL F6-1037</strain>
    </source>
</reference>
<keyword evidence="2" id="KW-1185">Reference proteome</keyword>
<organism evidence="1 2">
    <name type="scientific">Brochothrix campestris FSL F6-1037</name>
    <dbReference type="NCBI Taxonomy" id="1265861"/>
    <lineage>
        <taxon>Bacteria</taxon>
        <taxon>Bacillati</taxon>
        <taxon>Bacillota</taxon>
        <taxon>Bacilli</taxon>
        <taxon>Bacillales</taxon>
        <taxon>Listeriaceae</taxon>
        <taxon>Brochothrix</taxon>
    </lineage>
</organism>
<dbReference type="OrthoDB" id="9810718at2"/>
<proteinExistence type="predicted"/>
<accession>W7C7H3</accession>
<gene>
    <name evidence="1" type="ORF">BCAMP_11910</name>
</gene>
<dbReference type="RefSeq" id="WP_051457062.1">
    <property type="nucleotide sequence ID" value="NZ_AODH01000057.1"/>
</dbReference>
<evidence type="ECO:0000313" key="2">
    <source>
        <dbReference type="Proteomes" id="UP000019243"/>
    </source>
</evidence>
<evidence type="ECO:0000313" key="1">
    <source>
        <dbReference type="EMBL" id="EUJ35384.1"/>
    </source>
</evidence>
<name>W7C7H3_9LIST</name>
<protein>
    <submittedName>
        <fullName evidence="1">Uncharacterized protein</fullName>
    </submittedName>
</protein>
<dbReference type="SUPFAM" id="SSF48208">
    <property type="entry name" value="Six-hairpin glycosidases"/>
    <property type="match status" value="1"/>
</dbReference>
<dbReference type="AlphaFoldDB" id="W7C7H3"/>
<dbReference type="EMBL" id="AODH01000057">
    <property type="protein sequence ID" value="EUJ35384.1"/>
    <property type="molecule type" value="Genomic_DNA"/>
</dbReference>